<accession>A0A0L9T9K0</accession>
<dbReference type="Gramene" id="KOM26779">
    <property type="protein sequence ID" value="KOM26779"/>
    <property type="gene ID" value="LR48_Vigan316s002100"/>
</dbReference>
<evidence type="ECO:0000313" key="2">
    <source>
        <dbReference type="EMBL" id="KOM26779.1"/>
    </source>
</evidence>
<proteinExistence type="predicted"/>
<dbReference type="AlphaFoldDB" id="A0A0L9T9K0"/>
<sequence length="285" mass="31253">MTLGSPFLFSSRAYSRFRQIGYREEALRLVEDGVMWLCLSLEGRQFDWDGGSNGEGFASAILRTRAAASIETAHCESRLKRHKHSRSPPFVTGATVSHDAGFPFPLLLARIQPLSPNRLPRRGPPPCPRCHDDLLALPKVLPAMRVATAVEDGVMWLCLSLEGRQFDWDGGSNGSLTTTNPHIPMSRQYAIGRNSQDLDFPKSGPKPKRPPLSGTTPSQFSPQLHFHLSAEPTGVPECRSAKSGPKPKRPPLSGTTPSQFSPQLHFHLSAEPTGVPECRSAVNCR</sequence>
<gene>
    <name evidence="2" type="ORF">LR48_Vigan316s002100</name>
</gene>
<name>A0A0L9T9K0_PHAAN</name>
<dbReference type="EMBL" id="KQ258340">
    <property type="protein sequence ID" value="KOM26779.1"/>
    <property type="molecule type" value="Genomic_DNA"/>
</dbReference>
<reference evidence="3" key="1">
    <citation type="journal article" date="2015" name="Proc. Natl. Acad. Sci. U.S.A.">
        <title>Genome sequencing of adzuki bean (Vigna angularis) provides insight into high starch and low fat accumulation and domestication.</title>
        <authorList>
            <person name="Yang K."/>
            <person name="Tian Z."/>
            <person name="Chen C."/>
            <person name="Luo L."/>
            <person name="Zhao B."/>
            <person name="Wang Z."/>
            <person name="Yu L."/>
            <person name="Li Y."/>
            <person name="Sun Y."/>
            <person name="Li W."/>
            <person name="Chen Y."/>
            <person name="Li Y."/>
            <person name="Zhang Y."/>
            <person name="Ai D."/>
            <person name="Zhao J."/>
            <person name="Shang C."/>
            <person name="Ma Y."/>
            <person name="Wu B."/>
            <person name="Wang M."/>
            <person name="Gao L."/>
            <person name="Sun D."/>
            <person name="Zhang P."/>
            <person name="Guo F."/>
            <person name="Wang W."/>
            <person name="Li Y."/>
            <person name="Wang J."/>
            <person name="Varshney R.K."/>
            <person name="Wang J."/>
            <person name="Ling H.Q."/>
            <person name="Wan P."/>
        </authorList>
    </citation>
    <scope>NUCLEOTIDE SEQUENCE</scope>
    <source>
        <strain evidence="3">cv. Jingnong 6</strain>
    </source>
</reference>
<feature type="compositionally biased region" description="Polar residues" evidence="1">
    <location>
        <begin position="253"/>
        <end position="262"/>
    </location>
</feature>
<feature type="compositionally biased region" description="Polar residues" evidence="1">
    <location>
        <begin position="213"/>
        <end position="222"/>
    </location>
</feature>
<evidence type="ECO:0000256" key="1">
    <source>
        <dbReference type="SAM" id="MobiDB-lite"/>
    </source>
</evidence>
<organism evidence="2 3">
    <name type="scientific">Phaseolus angularis</name>
    <name type="common">Azuki bean</name>
    <name type="synonym">Vigna angularis</name>
    <dbReference type="NCBI Taxonomy" id="3914"/>
    <lineage>
        <taxon>Eukaryota</taxon>
        <taxon>Viridiplantae</taxon>
        <taxon>Streptophyta</taxon>
        <taxon>Embryophyta</taxon>
        <taxon>Tracheophyta</taxon>
        <taxon>Spermatophyta</taxon>
        <taxon>Magnoliopsida</taxon>
        <taxon>eudicotyledons</taxon>
        <taxon>Gunneridae</taxon>
        <taxon>Pentapetalae</taxon>
        <taxon>rosids</taxon>
        <taxon>fabids</taxon>
        <taxon>Fabales</taxon>
        <taxon>Fabaceae</taxon>
        <taxon>Papilionoideae</taxon>
        <taxon>50 kb inversion clade</taxon>
        <taxon>NPAAA clade</taxon>
        <taxon>indigoferoid/millettioid clade</taxon>
        <taxon>Phaseoleae</taxon>
        <taxon>Vigna</taxon>
    </lineage>
</organism>
<dbReference type="Proteomes" id="UP000053144">
    <property type="component" value="Unassembled WGS sequence"/>
</dbReference>
<protein>
    <submittedName>
        <fullName evidence="2">Uncharacterized protein</fullName>
    </submittedName>
</protein>
<feature type="region of interest" description="Disordered" evidence="1">
    <location>
        <begin position="195"/>
        <end position="264"/>
    </location>
</feature>
<evidence type="ECO:0000313" key="3">
    <source>
        <dbReference type="Proteomes" id="UP000053144"/>
    </source>
</evidence>